<dbReference type="Gene3D" id="3.40.50.2300">
    <property type="match status" value="2"/>
</dbReference>
<dbReference type="InterPro" id="IPR000843">
    <property type="entry name" value="HTH_LacI"/>
</dbReference>
<organism evidence="5 6">
    <name type="scientific">Jiangella asiatica</name>
    <dbReference type="NCBI Taxonomy" id="2530372"/>
    <lineage>
        <taxon>Bacteria</taxon>
        <taxon>Bacillati</taxon>
        <taxon>Actinomycetota</taxon>
        <taxon>Actinomycetes</taxon>
        <taxon>Jiangellales</taxon>
        <taxon>Jiangellaceae</taxon>
        <taxon>Jiangella</taxon>
    </lineage>
</organism>
<evidence type="ECO:0000313" key="6">
    <source>
        <dbReference type="Proteomes" id="UP000294739"/>
    </source>
</evidence>
<dbReference type="Pfam" id="PF00356">
    <property type="entry name" value="LacI"/>
    <property type="match status" value="1"/>
</dbReference>
<keyword evidence="1" id="KW-0805">Transcription regulation</keyword>
<dbReference type="InterPro" id="IPR010982">
    <property type="entry name" value="Lambda_DNA-bd_dom_sf"/>
</dbReference>
<reference evidence="5 6" key="1">
    <citation type="submission" date="2019-03" db="EMBL/GenBank/DDBJ databases">
        <title>Draft genome sequences of novel Actinobacteria.</title>
        <authorList>
            <person name="Sahin N."/>
            <person name="Ay H."/>
            <person name="Saygin H."/>
        </authorList>
    </citation>
    <scope>NUCLEOTIDE SEQUENCE [LARGE SCALE GENOMIC DNA]</scope>
    <source>
        <strain evidence="5 6">5K138</strain>
    </source>
</reference>
<dbReference type="SUPFAM" id="SSF47413">
    <property type="entry name" value="lambda repressor-like DNA-binding domains"/>
    <property type="match status" value="1"/>
</dbReference>
<dbReference type="PANTHER" id="PTHR30146">
    <property type="entry name" value="LACI-RELATED TRANSCRIPTIONAL REPRESSOR"/>
    <property type="match status" value="1"/>
</dbReference>
<comment type="caution">
    <text evidence="5">The sequence shown here is derived from an EMBL/GenBank/DDBJ whole genome shotgun (WGS) entry which is preliminary data.</text>
</comment>
<proteinExistence type="predicted"/>
<dbReference type="CDD" id="cd01392">
    <property type="entry name" value="HTH_LacI"/>
    <property type="match status" value="1"/>
</dbReference>
<dbReference type="GO" id="GO:0000976">
    <property type="term" value="F:transcription cis-regulatory region binding"/>
    <property type="evidence" value="ECO:0007669"/>
    <property type="project" value="TreeGrafter"/>
</dbReference>
<dbReference type="PROSITE" id="PS50932">
    <property type="entry name" value="HTH_LACI_2"/>
    <property type="match status" value="1"/>
</dbReference>
<gene>
    <name evidence="5" type="ORF">E1269_03765</name>
</gene>
<evidence type="ECO:0000256" key="3">
    <source>
        <dbReference type="ARBA" id="ARBA00023163"/>
    </source>
</evidence>
<sequence>MSTDEQRRRVTARDVAAVAGVTPATVSKALNNSPEVSEATRSRVLEAVRRLGYRPNSVARGLRARRTHTLGLVTDDLEGVFTTTMMRGVEEVASEQEFGVFLCNSYGSAAKERAHLEMLYDKQVDGVILLSGYRVRERGAPVRDLPGTPTVYLFQYTNDVPVPCILPDDEMGARIATEHLLGLGRRRIAFINGPPHYEATHDRLAGYRAALTAAGVDFRHALVRMGSTWYQDEGYAQMSDLLDLSPVPDAVVCASDHMAAGALDALHSRGLRVPDDVAVVGFDDRAFSRHLRPPLTSVALPLYEMGRLAGQRLLAAIGGEKQSHEFLRIPCDLVVRESCGAPRGADR</sequence>
<dbReference type="PANTHER" id="PTHR30146:SF109">
    <property type="entry name" value="HTH-TYPE TRANSCRIPTIONAL REGULATOR GALS"/>
    <property type="match status" value="1"/>
</dbReference>
<evidence type="ECO:0000256" key="1">
    <source>
        <dbReference type="ARBA" id="ARBA00023015"/>
    </source>
</evidence>
<name>A0A4R5DJG9_9ACTN</name>
<dbReference type="OrthoDB" id="9798934at2"/>
<protein>
    <submittedName>
        <fullName evidence="5">LacI family transcriptional regulator</fullName>
    </submittedName>
</protein>
<evidence type="ECO:0000259" key="4">
    <source>
        <dbReference type="PROSITE" id="PS50932"/>
    </source>
</evidence>
<dbReference type="GO" id="GO:0003700">
    <property type="term" value="F:DNA-binding transcription factor activity"/>
    <property type="evidence" value="ECO:0007669"/>
    <property type="project" value="TreeGrafter"/>
</dbReference>
<keyword evidence="3" id="KW-0804">Transcription</keyword>
<dbReference type="CDD" id="cd06288">
    <property type="entry name" value="PBP1_sucrose_transcription_regulator"/>
    <property type="match status" value="1"/>
</dbReference>
<dbReference type="Proteomes" id="UP000294739">
    <property type="component" value="Unassembled WGS sequence"/>
</dbReference>
<dbReference type="Pfam" id="PF13377">
    <property type="entry name" value="Peripla_BP_3"/>
    <property type="match status" value="1"/>
</dbReference>
<dbReference type="InterPro" id="IPR046335">
    <property type="entry name" value="LacI/GalR-like_sensor"/>
</dbReference>
<dbReference type="SUPFAM" id="SSF53822">
    <property type="entry name" value="Periplasmic binding protein-like I"/>
    <property type="match status" value="1"/>
</dbReference>
<evidence type="ECO:0000313" key="5">
    <source>
        <dbReference type="EMBL" id="TDE14282.1"/>
    </source>
</evidence>
<dbReference type="RefSeq" id="WP_131891404.1">
    <property type="nucleotide sequence ID" value="NZ_SMKZ01000003.1"/>
</dbReference>
<dbReference type="Gene3D" id="1.10.260.40">
    <property type="entry name" value="lambda repressor-like DNA-binding domains"/>
    <property type="match status" value="1"/>
</dbReference>
<dbReference type="InterPro" id="IPR028082">
    <property type="entry name" value="Peripla_BP_I"/>
</dbReference>
<keyword evidence="2" id="KW-0238">DNA-binding</keyword>
<dbReference type="AlphaFoldDB" id="A0A4R5DJG9"/>
<dbReference type="InParanoid" id="A0A4R5DJG9"/>
<evidence type="ECO:0000256" key="2">
    <source>
        <dbReference type="ARBA" id="ARBA00023125"/>
    </source>
</evidence>
<dbReference type="EMBL" id="SMKZ01000003">
    <property type="protein sequence ID" value="TDE14282.1"/>
    <property type="molecule type" value="Genomic_DNA"/>
</dbReference>
<dbReference type="SMART" id="SM00354">
    <property type="entry name" value="HTH_LACI"/>
    <property type="match status" value="1"/>
</dbReference>
<accession>A0A4R5DJG9</accession>
<keyword evidence="6" id="KW-1185">Reference proteome</keyword>
<feature type="domain" description="HTH lacI-type" evidence="4">
    <location>
        <begin position="10"/>
        <end position="64"/>
    </location>
</feature>